<dbReference type="GO" id="GO:0003677">
    <property type="term" value="F:DNA binding"/>
    <property type="evidence" value="ECO:0007669"/>
    <property type="project" value="InterPro"/>
</dbReference>
<proteinExistence type="predicted"/>
<name>A0A5C7AZE4_9FLAO</name>
<dbReference type="AlphaFoldDB" id="A0A5C7AZE4"/>
<organism evidence="3 4">
    <name type="scientific">Seonamhaeicola algicola</name>
    <dbReference type="NCBI Taxonomy" id="1719036"/>
    <lineage>
        <taxon>Bacteria</taxon>
        <taxon>Pseudomonadati</taxon>
        <taxon>Bacteroidota</taxon>
        <taxon>Flavobacteriia</taxon>
        <taxon>Flavobacteriales</taxon>
        <taxon>Flavobacteriaceae</taxon>
    </lineage>
</organism>
<dbReference type="OrthoDB" id="1454352at2"/>
<gene>
    <name evidence="3" type="ORF">FUA26_07155</name>
</gene>
<evidence type="ECO:0000313" key="3">
    <source>
        <dbReference type="EMBL" id="TXE11835.1"/>
    </source>
</evidence>
<keyword evidence="2" id="KW-1133">Transmembrane helix</keyword>
<evidence type="ECO:0000256" key="2">
    <source>
        <dbReference type="SAM" id="Phobius"/>
    </source>
</evidence>
<dbReference type="RefSeq" id="WP_147133617.1">
    <property type="nucleotide sequence ID" value="NZ_VOSC01000019.1"/>
</dbReference>
<keyword evidence="1" id="KW-0175">Coiled coil</keyword>
<accession>A0A5C7AZE4</accession>
<keyword evidence="4" id="KW-1185">Reference proteome</keyword>
<protein>
    <submittedName>
        <fullName evidence="3">Uncharacterized protein</fullName>
    </submittedName>
</protein>
<evidence type="ECO:0000313" key="4">
    <source>
        <dbReference type="Proteomes" id="UP000321790"/>
    </source>
</evidence>
<dbReference type="EMBL" id="VOSC01000019">
    <property type="protein sequence ID" value="TXE11835.1"/>
    <property type="molecule type" value="Genomic_DNA"/>
</dbReference>
<dbReference type="InterPro" id="IPR016032">
    <property type="entry name" value="Sig_transdc_resp-reg_C-effctor"/>
</dbReference>
<feature type="transmembrane region" description="Helical" evidence="2">
    <location>
        <begin position="315"/>
        <end position="337"/>
    </location>
</feature>
<keyword evidence="2" id="KW-0812">Transmembrane</keyword>
<dbReference type="Proteomes" id="UP000321790">
    <property type="component" value="Unassembled WGS sequence"/>
</dbReference>
<feature type="coiled-coil region" evidence="1">
    <location>
        <begin position="338"/>
        <end position="382"/>
    </location>
</feature>
<keyword evidence="2" id="KW-0472">Membrane</keyword>
<evidence type="ECO:0000256" key="1">
    <source>
        <dbReference type="SAM" id="Coils"/>
    </source>
</evidence>
<sequence>MSFSQNEYYRFLDSAKLHIQKSSISAQYFLDSIPHPIDNNLTGRLSEYYSIKALMYDEFNEYPKVYQSHLLALKYGKIEKNYKVAGRSCLELYAILSNAKKDSLAQTYLNEANSFFKLTNYTNGLFEVEQIKIYIKFLQKNHKETNYLLLSNLDKYENITDDAYFYMFALYMITSNHLSLNNIKEAKYYFNKFKKLRNNKTISFYNFKEFNSSINTNLANYYNRKENIDSTLHYLKKASKCRNYMADRTVRDYLMIFSDVYKKDGVIEKSKNYIDSLRIFEDKIFSSLIDTGHQISHSLLKVETKLEEESKKNTFFEFFLAAIFAVLLLISIVYFVFYKKQKVKLNNLDEENKQLNQLKNNHEKLTVKVQGLEDYINNLKSKAKVISSVNDVITQRDMIKDFYRDIRLESSTVLNEGNHLELINDFNINFFNKLKKMFPSLNDSDIIICYHIYIGFKNKEIAVFLNTSIRGIESKRYRITKKMNLDKNTSLASFLYDNFDD</sequence>
<comment type="caution">
    <text evidence="3">The sequence shown here is derived from an EMBL/GenBank/DDBJ whole genome shotgun (WGS) entry which is preliminary data.</text>
</comment>
<dbReference type="SUPFAM" id="SSF46894">
    <property type="entry name" value="C-terminal effector domain of the bipartite response regulators"/>
    <property type="match status" value="1"/>
</dbReference>
<dbReference type="InterPro" id="IPR036388">
    <property type="entry name" value="WH-like_DNA-bd_sf"/>
</dbReference>
<reference evidence="4" key="1">
    <citation type="submission" date="2019-08" db="EMBL/GenBank/DDBJ databases">
        <title>Seonamhaeicola sediminis sp. nov., isolated from marine sediment.</title>
        <authorList>
            <person name="Cao W.R."/>
        </authorList>
    </citation>
    <scope>NUCLEOTIDE SEQUENCE [LARGE SCALE GENOMIC DNA]</scope>
    <source>
        <strain evidence="4">Gy8</strain>
    </source>
</reference>
<dbReference type="GO" id="GO:0006355">
    <property type="term" value="P:regulation of DNA-templated transcription"/>
    <property type="evidence" value="ECO:0007669"/>
    <property type="project" value="InterPro"/>
</dbReference>
<dbReference type="Gene3D" id="1.10.10.10">
    <property type="entry name" value="Winged helix-like DNA-binding domain superfamily/Winged helix DNA-binding domain"/>
    <property type="match status" value="1"/>
</dbReference>